<keyword evidence="2" id="KW-1185">Reference proteome</keyword>
<sequence>MRRMYAQANPADNLNAHSIHGELLLQSIERIDVGGLTASRLRALPLKAQPLPGFAAVERARFFRRREARWLAECQ</sequence>
<protein>
    <submittedName>
        <fullName evidence="1">Uncharacterized protein</fullName>
    </submittedName>
</protein>
<evidence type="ECO:0000313" key="1">
    <source>
        <dbReference type="EMBL" id="TEB21340.1"/>
    </source>
</evidence>
<proteinExistence type="predicted"/>
<reference evidence="1 2" key="1">
    <citation type="journal article" date="2019" name="Nat. Ecol. Evol.">
        <title>Megaphylogeny resolves global patterns of mushroom evolution.</title>
        <authorList>
            <person name="Varga T."/>
            <person name="Krizsan K."/>
            <person name="Foldi C."/>
            <person name="Dima B."/>
            <person name="Sanchez-Garcia M."/>
            <person name="Sanchez-Ramirez S."/>
            <person name="Szollosi G.J."/>
            <person name="Szarkandi J.G."/>
            <person name="Papp V."/>
            <person name="Albert L."/>
            <person name="Andreopoulos W."/>
            <person name="Angelini C."/>
            <person name="Antonin V."/>
            <person name="Barry K.W."/>
            <person name="Bougher N.L."/>
            <person name="Buchanan P."/>
            <person name="Buyck B."/>
            <person name="Bense V."/>
            <person name="Catcheside P."/>
            <person name="Chovatia M."/>
            <person name="Cooper J."/>
            <person name="Damon W."/>
            <person name="Desjardin D."/>
            <person name="Finy P."/>
            <person name="Geml J."/>
            <person name="Haridas S."/>
            <person name="Hughes K."/>
            <person name="Justo A."/>
            <person name="Karasinski D."/>
            <person name="Kautmanova I."/>
            <person name="Kiss B."/>
            <person name="Kocsube S."/>
            <person name="Kotiranta H."/>
            <person name="LaButti K.M."/>
            <person name="Lechner B.E."/>
            <person name="Liimatainen K."/>
            <person name="Lipzen A."/>
            <person name="Lukacs Z."/>
            <person name="Mihaltcheva S."/>
            <person name="Morgado L.N."/>
            <person name="Niskanen T."/>
            <person name="Noordeloos M.E."/>
            <person name="Ohm R.A."/>
            <person name="Ortiz-Santana B."/>
            <person name="Ovrebo C."/>
            <person name="Racz N."/>
            <person name="Riley R."/>
            <person name="Savchenko A."/>
            <person name="Shiryaev A."/>
            <person name="Soop K."/>
            <person name="Spirin V."/>
            <person name="Szebenyi C."/>
            <person name="Tomsovsky M."/>
            <person name="Tulloss R.E."/>
            <person name="Uehling J."/>
            <person name="Grigoriev I.V."/>
            <person name="Vagvolgyi C."/>
            <person name="Papp T."/>
            <person name="Martin F.M."/>
            <person name="Miettinen O."/>
            <person name="Hibbett D.S."/>
            <person name="Nagy L.G."/>
        </authorList>
    </citation>
    <scope>NUCLEOTIDE SEQUENCE [LARGE SCALE GENOMIC DNA]</scope>
    <source>
        <strain evidence="1 2">FP101781</strain>
    </source>
</reference>
<evidence type="ECO:0000313" key="2">
    <source>
        <dbReference type="Proteomes" id="UP000298030"/>
    </source>
</evidence>
<dbReference type="AlphaFoldDB" id="A0A4Y7SHH1"/>
<gene>
    <name evidence="1" type="ORF">FA13DRAFT_137995</name>
</gene>
<organism evidence="1 2">
    <name type="scientific">Coprinellus micaceus</name>
    <name type="common">Glistening ink-cap mushroom</name>
    <name type="synonym">Coprinus micaceus</name>
    <dbReference type="NCBI Taxonomy" id="71717"/>
    <lineage>
        <taxon>Eukaryota</taxon>
        <taxon>Fungi</taxon>
        <taxon>Dikarya</taxon>
        <taxon>Basidiomycota</taxon>
        <taxon>Agaricomycotina</taxon>
        <taxon>Agaricomycetes</taxon>
        <taxon>Agaricomycetidae</taxon>
        <taxon>Agaricales</taxon>
        <taxon>Agaricineae</taxon>
        <taxon>Psathyrellaceae</taxon>
        <taxon>Coprinellus</taxon>
    </lineage>
</organism>
<dbReference type="Proteomes" id="UP000298030">
    <property type="component" value="Unassembled WGS sequence"/>
</dbReference>
<accession>A0A4Y7SHH1</accession>
<name>A0A4Y7SHH1_COPMI</name>
<dbReference type="EMBL" id="QPFP01000114">
    <property type="protein sequence ID" value="TEB21340.1"/>
    <property type="molecule type" value="Genomic_DNA"/>
</dbReference>
<comment type="caution">
    <text evidence="1">The sequence shown here is derived from an EMBL/GenBank/DDBJ whole genome shotgun (WGS) entry which is preliminary data.</text>
</comment>